<reference evidence="1" key="1">
    <citation type="submission" date="2021-01" db="EMBL/GenBank/DDBJ databases">
        <authorList>
            <person name="Corre E."/>
            <person name="Pelletier E."/>
            <person name="Niang G."/>
            <person name="Scheremetjew M."/>
            <person name="Finn R."/>
            <person name="Kale V."/>
            <person name="Holt S."/>
            <person name="Cochrane G."/>
            <person name="Meng A."/>
            <person name="Brown T."/>
            <person name="Cohen L."/>
        </authorList>
    </citation>
    <scope>NUCLEOTIDE SEQUENCE</scope>
    <source>
        <strain evidence="1">CCAP 955/1</strain>
    </source>
</reference>
<accession>A0A7S3HI89</accession>
<evidence type="ECO:0000313" key="1">
    <source>
        <dbReference type="EMBL" id="CAE0295842.1"/>
    </source>
</evidence>
<dbReference type="EMBL" id="HBIC01048402">
    <property type="protein sequence ID" value="CAE0295842.1"/>
    <property type="molecule type" value="Transcribed_RNA"/>
</dbReference>
<sequence>MSSHGADPGISTLNPNQVQIVAKAQFADACCWVGPRTYFYVFENAVEANKPYYNCCYPNCICWEFDNIWKMYFDRGIWDMRSCMYKIGCMAGPATFYSHNPKQVCCCMDCPECYNDYAACHCSCCCNDRIYYTPFDSCCCGCCTSRATACTNYCGLCGPKTGEPIIVINFISGLLVGSGESLSIAINNARHAWSARTLKA</sequence>
<organism evidence="1">
    <name type="scientific">Spumella elongata</name>
    <dbReference type="NCBI Taxonomy" id="89044"/>
    <lineage>
        <taxon>Eukaryota</taxon>
        <taxon>Sar</taxon>
        <taxon>Stramenopiles</taxon>
        <taxon>Ochrophyta</taxon>
        <taxon>Chrysophyceae</taxon>
        <taxon>Chromulinales</taxon>
        <taxon>Chromulinaceae</taxon>
        <taxon>Spumella</taxon>
    </lineage>
</organism>
<gene>
    <name evidence="1" type="ORF">SELO1098_LOCUS24694</name>
</gene>
<name>A0A7S3HI89_9STRA</name>
<dbReference type="AlphaFoldDB" id="A0A7S3HI89"/>
<proteinExistence type="predicted"/>
<protein>
    <submittedName>
        <fullName evidence="1">Uncharacterized protein</fullName>
    </submittedName>
</protein>